<feature type="domain" description="Peptidase M24" evidence="1">
    <location>
        <begin position="4"/>
        <end position="220"/>
    </location>
</feature>
<evidence type="ECO:0000259" key="1">
    <source>
        <dbReference type="Pfam" id="PF00557"/>
    </source>
</evidence>
<name>A0ABS7YXL6_9VIBR</name>
<dbReference type="PANTHER" id="PTHR46112:SF2">
    <property type="entry name" value="XAA-PRO AMINOPEPTIDASE P-RELATED"/>
    <property type="match status" value="1"/>
</dbReference>
<organism evidence="2 3">
    <name type="scientific">Vibrio tritonius</name>
    <dbReference type="NCBI Taxonomy" id="1435069"/>
    <lineage>
        <taxon>Bacteria</taxon>
        <taxon>Pseudomonadati</taxon>
        <taxon>Pseudomonadota</taxon>
        <taxon>Gammaproteobacteria</taxon>
        <taxon>Vibrionales</taxon>
        <taxon>Vibrionaceae</taxon>
        <taxon>Vibrio</taxon>
    </lineage>
</organism>
<keyword evidence="2" id="KW-0031">Aminopeptidase</keyword>
<reference evidence="3" key="1">
    <citation type="submission" date="2023-07" db="EMBL/GenBank/DDBJ databases">
        <title>Molecular identification of indigenous halophilic bacteria isolated from red sea cost, biodegradation of synthetic dyes and assessment of degraded metabolite toxicity.</title>
        <authorList>
            <person name="Chaieb K."/>
            <person name="Altayb H.N."/>
        </authorList>
    </citation>
    <scope>NUCLEOTIDE SEQUENCE [LARGE SCALE GENOMIC DNA]</scope>
    <source>
        <strain evidence="3">K20</strain>
    </source>
</reference>
<dbReference type="InterPro" id="IPR000994">
    <property type="entry name" value="Pept_M24"/>
</dbReference>
<keyword evidence="2" id="KW-0645">Protease</keyword>
<dbReference type="SUPFAM" id="SSF55920">
    <property type="entry name" value="Creatinase/aminopeptidase"/>
    <property type="match status" value="1"/>
</dbReference>
<dbReference type="RefSeq" id="WP_225252385.1">
    <property type="nucleotide sequence ID" value="NZ_JAIWIU010000297.1"/>
</dbReference>
<dbReference type="GO" id="GO:0004177">
    <property type="term" value="F:aminopeptidase activity"/>
    <property type="evidence" value="ECO:0007669"/>
    <property type="project" value="UniProtKB-KW"/>
</dbReference>
<comment type="caution">
    <text evidence="2">The sequence shown here is derived from an EMBL/GenBank/DDBJ whole genome shotgun (WGS) entry which is preliminary data.</text>
</comment>
<dbReference type="PANTHER" id="PTHR46112">
    <property type="entry name" value="AMINOPEPTIDASE"/>
    <property type="match status" value="1"/>
</dbReference>
<dbReference type="EMBL" id="JAIWIU010000297">
    <property type="protein sequence ID" value="MCA2019174.1"/>
    <property type="molecule type" value="Genomic_DNA"/>
</dbReference>
<accession>A0ABS7YXL6</accession>
<keyword evidence="3" id="KW-1185">Reference proteome</keyword>
<dbReference type="InterPro" id="IPR036005">
    <property type="entry name" value="Creatinase/aminopeptidase-like"/>
</dbReference>
<gene>
    <name evidence="2" type="ORF">LDJ79_23935</name>
</gene>
<keyword evidence="2" id="KW-0378">Hydrolase</keyword>
<protein>
    <submittedName>
        <fullName evidence="2">Aminopeptidase P family protein</fullName>
    </submittedName>
</protein>
<dbReference type="Pfam" id="PF00557">
    <property type="entry name" value="Peptidase_M24"/>
    <property type="match status" value="1"/>
</dbReference>
<sequence length="230" mass="26329">MDIEQYRRVQAIAKEVHNELGDFISPYSTESSILKSAIDLLKEKGVTDTWYHNVPAFVLLGSRSCLSISGKDYLPSREFVGEYNLITVDLSPMIGDVWGDCARSFYVEGGVCSLNPISKEFSDGHDVQRFLHKKMKEFLTPDTKFSELYEFGNNLIQECGFKNLDFLGNLGHSIEVEPSKRRFIDKDCSQEIGCVKFFTFEPHIKRIGGKWGFKHENIYYFDEDGAPCEF</sequence>
<dbReference type="Gene3D" id="3.90.230.10">
    <property type="entry name" value="Creatinase/methionine aminopeptidase superfamily"/>
    <property type="match status" value="1"/>
</dbReference>
<proteinExistence type="predicted"/>
<dbReference type="InterPro" id="IPR050659">
    <property type="entry name" value="Peptidase_M24B"/>
</dbReference>
<dbReference type="Proteomes" id="UP001199044">
    <property type="component" value="Unassembled WGS sequence"/>
</dbReference>
<evidence type="ECO:0000313" key="2">
    <source>
        <dbReference type="EMBL" id="MCA2019174.1"/>
    </source>
</evidence>
<evidence type="ECO:0000313" key="3">
    <source>
        <dbReference type="Proteomes" id="UP001199044"/>
    </source>
</evidence>